<dbReference type="GO" id="GO:0004623">
    <property type="term" value="F:phospholipase A2 activity"/>
    <property type="evidence" value="ECO:0007669"/>
    <property type="project" value="TreeGrafter"/>
</dbReference>
<dbReference type="STRING" id="1314785.A0A165C744"/>
<dbReference type="GO" id="GO:0005829">
    <property type="term" value="C:cytosol"/>
    <property type="evidence" value="ECO:0007669"/>
    <property type="project" value="TreeGrafter"/>
</dbReference>
<dbReference type="PROSITE" id="PS51210">
    <property type="entry name" value="PLA2C"/>
    <property type="match status" value="1"/>
</dbReference>
<dbReference type="PANTHER" id="PTHR10728:SF33">
    <property type="entry name" value="LYSOPHOSPHOLIPASE 1-RELATED"/>
    <property type="match status" value="1"/>
</dbReference>
<keyword evidence="7" id="KW-0325">Glycoprotein</keyword>
<evidence type="ECO:0000256" key="1">
    <source>
        <dbReference type="ARBA" id="ARBA00008780"/>
    </source>
</evidence>
<evidence type="ECO:0000259" key="10">
    <source>
        <dbReference type="PROSITE" id="PS51210"/>
    </source>
</evidence>
<dbReference type="GO" id="GO:0004622">
    <property type="term" value="F:phosphatidylcholine lysophospholipase activity"/>
    <property type="evidence" value="ECO:0007669"/>
    <property type="project" value="UniProtKB-EC"/>
</dbReference>
<feature type="chain" id="PRO_5007748304" description="Lysophospholipase" evidence="9">
    <location>
        <begin position="21"/>
        <end position="605"/>
    </location>
</feature>
<dbReference type="Pfam" id="PF01735">
    <property type="entry name" value="PLA2_B"/>
    <property type="match status" value="1"/>
</dbReference>
<dbReference type="AlphaFoldDB" id="A0A165C744"/>
<keyword evidence="6 8" id="KW-0443">Lipid metabolism</keyword>
<evidence type="ECO:0000256" key="9">
    <source>
        <dbReference type="RuleBase" id="RU362103"/>
    </source>
</evidence>
<comment type="similarity">
    <text evidence="1 9">Belongs to the lysophospholipase family.</text>
</comment>
<dbReference type="FunCoup" id="A0A165C744">
    <property type="interactions" value="219"/>
</dbReference>
<dbReference type="Proteomes" id="UP000076871">
    <property type="component" value="Unassembled WGS sequence"/>
</dbReference>
<keyword evidence="3 9" id="KW-0732">Signal</keyword>
<organism evidence="11 12">
    <name type="scientific">Laetiporus sulphureus 93-53</name>
    <dbReference type="NCBI Taxonomy" id="1314785"/>
    <lineage>
        <taxon>Eukaryota</taxon>
        <taxon>Fungi</taxon>
        <taxon>Dikarya</taxon>
        <taxon>Basidiomycota</taxon>
        <taxon>Agaricomycotina</taxon>
        <taxon>Agaricomycetes</taxon>
        <taxon>Polyporales</taxon>
        <taxon>Laetiporus</taxon>
    </lineage>
</organism>
<dbReference type="InParanoid" id="A0A165C744"/>
<evidence type="ECO:0000256" key="5">
    <source>
        <dbReference type="ARBA" id="ARBA00022963"/>
    </source>
</evidence>
<dbReference type="OrthoDB" id="4084751at2759"/>
<dbReference type="SUPFAM" id="SSF52151">
    <property type="entry name" value="FabD/lysophospholipase-like"/>
    <property type="match status" value="1"/>
</dbReference>
<keyword evidence="5 8" id="KW-0442">Lipid degradation</keyword>
<dbReference type="InterPro" id="IPR002642">
    <property type="entry name" value="LysoPLipase_cat_dom"/>
</dbReference>
<dbReference type="SMART" id="SM00022">
    <property type="entry name" value="PLAc"/>
    <property type="match status" value="1"/>
</dbReference>
<evidence type="ECO:0000313" key="12">
    <source>
        <dbReference type="Proteomes" id="UP000076871"/>
    </source>
</evidence>
<protein>
    <recommendedName>
        <fullName evidence="2 9">Lysophospholipase</fullName>
        <ecNumber evidence="2 9">3.1.1.5</ecNumber>
    </recommendedName>
</protein>
<evidence type="ECO:0000256" key="2">
    <source>
        <dbReference type="ARBA" id="ARBA00013274"/>
    </source>
</evidence>
<dbReference type="Gene3D" id="3.40.1090.10">
    <property type="entry name" value="Cytosolic phospholipase A2 catalytic domain"/>
    <property type="match status" value="1"/>
</dbReference>
<dbReference type="RefSeq" id="XP_040760054.1">
    <property type="nucleotide sequence ID" value="XM_040909810.1"/>
</dbReference>
<evidence type="ECO:0000313" key="11">
    <source>
        <dbReference type="EMBL" id="KZT02314.1"/>
    </source>
</evidence>
<dbReference type="InterPro" id="IPR016035">
    <property type="entry name" value="Acyl_Trfase/lysoPLipase"/>
</dbReference>
<evidence type="ECO:0000256" key="8">
    <source>
        <dbReference type="PROSITE-ProRule" id="PRU00555"/>
    </source>
</evidence>
<dbReference type="GeneID" id="63826839"/>
<dbReference type="EMBL" id="KV427653">
    <property type="protein sequence ID" value="KZT02314.1"/>
    <property type="molecule type" value="Genomic_DNA"/>
</dbReference>
<reference evidence="11 12" key="1">
    <citation type="journal article" date="2016" name="Mol. Biol. Evol.">
        <title>Comparative Genomics of Early-Diverging Mushroom-Forming Fungi Provides Insights into the Origins of Lignocellulose Decay Capabilities.</title>
        <authorList>
            <person name="Nagy L.G."/>
            <person name="Riley R."/>
            <person name="Tritt A."/>
            <person name="Adam C."/>
            <person name="Daum C."/>
            <person name="Floudas D."/>
            <person name="Sun H."/>
            <person name="Yadav J.S."/>
            <person name="Pangilinan J."/>
            <person name="Larsson K.H."/>
            <person name="Matsuura K."/>
            <person name="Barry K."/>
            <person name="Labutti K."/>
            <person name="Kuo R."/>
            <person name="Ohm R.A."/>
            <person name="Bhattacharya S.S."/>
            <person name="Shirouzu T."/>
            <person name="Yoshinaga Y."/>
            <person name="Martin F.M."/>
            <person name="Grigoriev I.V."/>
            <person name="Hibbett D.S."/>
        </authorList>
    </citation>
    <scope>NUCLEOTIDE SEQUENCE [LARGE SCALE GENOMIC DNA]</scope>
    <source>
        <strain evidence="11 12">93-53</strain>
    </source>
</reference>
<evidence type="ECO:0000256" key="3">
    <source>
        <dbReference type="ARBA" id="ARBA00022729"/>
    </source>
</evidence>
<sequence>MFAVLLALSGLCWLPLYASAQSQASKAYAPVVAPCPSGISVLREAGTTNQSLSEGESAYVSGKRKTVLPAAWKSYLAAVNGSTSDVVSLPSYVSAILNGSFGGSAYPNLSIATSGGGYRAATFGAGVLNALDARNATSVRAGTGGLLQASTYLAGLSGGSWMVTSLAQADFPTLYDLVLGPETTTSSGFNGWLANFSLFDPSDSIVQDTVYIIDLADETDGKAGKGFNVSITDVWARALSRHFANGTTAATFLEKNVTHGAGLTFSSISTLPAFTSHTLPFPIVVTDSISPYQNDSNILNETEVLVPLTNPIYEINAYEMGSFDPVLGAFILTKYLGTTNSTLCVTEYDQVSFIEGLSSSLFNEAVVLENAEISDFIEILSEYLPDGGDIFYGLLPNPFHGLSPNTYIASNQTVLQLVDGGEDGEEIPFTPLLVKAREVDVIVAIDAAADTSYNWADGSSLIATQDRVSYFPGTYAFPPVPTSASTFLSKNLTRYPTFFGCNSSVNSSEPLVIYLANGGPPLGQTPATNTSTLQLSYGAEELEAMLSQTFDIATQGRATESSAGWEKDPEWPACLACAVVDRSRQREGVTRSGVCASCLDRYCWS</sequence>
<proteinExistence type="inferred from homology"/>
<gene>
    <name evidence="11" type="ORF">LAESUDRAFT_730299</name>
</gene>
<keyword evidence="12" id="KW-1185">Reference proteome</keyword>
<feature type="signal peptide" evidence="9">
    <location>
        <begin position="1"/>
        <end position="20"/>
    </location>
</feature>
<feature type="domain" description="PLA2c" evidence="10">
    <location>
        <begin position="34"/>
        <end position="605"/>
    </location>
</feature>
<accession>A0A165C744</accession>
<evidence type="ECO:0000256" key="6">
    <source>
        <dbReference type="ARBA" id="ARBA00023098"/>
    </source>
</evidence>
<comment type="catalytic activity">
    <reaction evidence="9">
        <text>a 1-acyl-sn-glycero-3-phosphocholine + H2O = sn-glycerol 3-phosphocholine + a fatty acid + H(+)</text>
        <dbReference type="Rhea" id="RHEA:15177"/>
        <dbReference type="ChEBI" id="CHEBI:15377"/>
        <dbReference type="ChEBI" id="CHEBI:15378"/>
        <dbReference type="ChEBI" id="CHEBI:16870"/>
        <dbReference type="ChEBI" id="CHEBI:28868"/>
        <dbReference type="ChEBI" id="CHEBI:58168"/>
        <dbReference type="EC" id="3.1.1.5"/>
    </reaction>
</comment>
<evidence type="ECO:0000256" key="7">
    <source>
        <dbReference type="ARBA" id="ARBA00023180"/>
    </source>
</evidence>
<keyword evidence="4 8" id="KW-0378">Hydrolase</keyword>
<dbReference type="GO" id="GO:0046475">
    <property type="term" value="P:glycerophospholipid catabolic process"/>
    <property type="evidence" value="ECO:0007669"/>
    <property type="project" value="TreeGrafter"/>
</dbReference>
<name>A0A165C744_9APHY</name>
<dbReference type="EC" id="3.1.1.5" evidence="2 9"/>
<evidence type="ECO:0000256" key="4">
    <source>
        <dbReference type="ARBA" id="ARBA00022801"/>
    </source>
</evidence>
<dbReference type="PANTHER" id="PTHR10728">
    <property type="entry name" value="CYTOSOLIC PHOSPHOLIPASE A2"/>
    <property type="match status" value="1"/>
</dbReference>